<dbReference type="InterPro" id="IPR037219">
    <property type="entry name" value="Peptidase_M41-like"/>
</dbReference>
<dbReference type="PANTHER" id="PTHR33471:SF7">
    <property type="entry name" value="ATP-DEPENDENT ZINC METALLOPROTEASE-RELATED"/>
    <property type="match status" value="1"/>
</dbReference>
<feature type="chain" id="PRO_5044306161" description="Peptidase M41 domain-containing protein" evidence="2">
    <location>
        <begin position="21"/>
        <end position="386"/>
    </location>
</feature>
<dbReference type="GO" id="GO:0006508">
    <property type="term" value="P:proteolysis"/>
    <property type="evidence" value="ECO:0007669"/>
    <property type="project" value="InterPro"/>
</dbReference>
<keyword evidence="4" id="KW-1185">Reference proteome</keyword>
<dbReference type="GO" id="GO:0004222">
    <property type="term" value="F:metalloendopeptidase activity"/>
    <property type="evidence" value="ECO:0007669"/>
    <property type="project" value="InterPro"/>
</dbReference>
<evidence type="ECO:0000256" key="1">
    <source>
        <dbReference type="SAM" id="MobiDB-lite"/>
    </source>
</evidence>
<gene>
    <name evidence="3" type="ORF">AB1Y20_012196</name>
</gene>
<evidence type="ECO:0000256" key="2">
    <source>
        <dbReference type="SAM" id="SignalP"/>
    </source>
</evidence>
<proteinExistence type="predicted"/>
<comment type="caution">
    <text evidence="3">The sequence shown here is derived from an EMBL/GenBank/DDBJ whole genome shotgun (WGS) entry which is preliminary data.</text>
</comment>
<evidence type="ECO:0000313" key="4">
    <source>
        <dbReference type="Proteomes" id="UP001515480"/>
    </source>
</evidence>
<dbReference type="GO" id="GO:0005524">
    <property type="term" value="F:ATP binding"/>
    <property type="evidence" value="ECO:0007669"/>
    <property type="project" value="InterPro"/>
</dbReference>
<feature type="region of interest" description="Disordered" evidence="1">
    <location>
        <begin position="24"/>
        <end position="46"/>
    </location>
</feature>
<evidence type="ECO:0000313" key="3">
    <source>
        <dbReference type="EMBL" id="KAL1503724.1"/>
    </source>
</evidence>
<dbReference type="PANTHER" id="PTHR33471">
    <property type="entry name" value="ATP-DEPENDENT ZINC METALLOPROTEASE-RELATED"/>
    <property type="match status" value="1"/>
</dbReference>
<name>A0AB34IQK0_PRYPA</name>
<dbReference type="GO" id="GO:0004176">
    <property type="term" value="F:ATP-dependent peptidase activity"/>
    <property type="evidence" value="ECO:0007669"/>
    <property type="project" value="InterPro"/>
</dbReference>
<feature type="region of interest" description="Disordered" evidence="1">
    <location>
        <begin position="364"/>
        <end position="386"/>
    </location>
</feature>
<dbReference type="Proteomes" id="UP001515480">
    <property type="component" value="Unassembled WGS sequence"/>
</dbReference>
<organism evidence="3 4">
    <name type="scientific">Prymnesium parvum</name>
    <name type="common">Toxic golden alga</name>
    <dbReference type="NCBI Taxonomy" id="97485"/>
    <lineage>
        <taxon>Eukaryota</taxon>
        <taxon>Haptista</taxon>
        <taxon>Haptophyta</taxon>
        <taxon>Prymnesiophyceae</taxon>
        <taxon>Prymnesiales</taxon>
        <taxon>Prymnesiaceae</taxon>
        <taxon>Prymnesium</taxon>
    </lineage>
</organism>
<feature type="compositionally biased region" description="Polar residues" evidence="1">
    <location>
        <begin position="32"/>
        <end position="41"/>
    </location>
</feature>
<feature type="signal peptide" evidence="2">
    <location>
        <begin position="1"/>
        <end position="20"/>
    </location>
</feature>
<dbReference type="Gene3D" id="1.20.58.760">
    <property type="entry name" value="Peptidase M41"/>
    <property type="match status" value="1"/>
</dbReference>
<reference evidence="3 4" key="1">
    <citation type="journal article" date="2024" name="Science">
        <title>Giant polyketide synthase enzymes in the biosynthesis of giant marine polyether toxins.</title>
        <authorList>
            <person name="Fallon T.R."/>
            <person name="Shende V.V."/>
            <person name="Wierzbicki I.H."/>
            <person name="Pendleton A.L."/>
            <person name="Watervoot N.F."/>
            <person name="Auber R.P."/>
            <person name="Gonzalez D.J."/>
            <person name="Wisecaver J.H."/>
            <person name="Moore B.S."/>
        </authorList>
    </citation>
    <scope>NUCLEOTIDE SEQUENCE [LARGE SCALE GENOMIC DNA]</scope>
    <source>
        <strain evidence="3 4">12B1</strain>
    </source>
</reference>
<accession>A0AB34IQK0</accession>
<evidence type="ECO:0008006" key="5">
    <source>
        <dbReference type="Google" id="ProtNLM"/>
    </source>
</evidence>
<dbReference type="AlphaFoldDB" id="A0AB34IQK0"/>
<protein>
    <recommendedName>
        <fullName evidence="5">Peptidase M41 domain-containing protein</fullName>
    </recommendedName>
</protein>
<keyword evidence="2" id="KW-0732">Signal</keyword>
<dbReference type="EMBL" id="JBGBPQ010000021">
    <property type="protein sequence ID" value="KAL1503724.1"/>
    <property type="molecule type" value="Genomic_DNA"/>
</dbReference>
<sequence length="386" mass="40777">MGALPLRGLCLALLACTAGAMVHSPTPHRPWSTLTNPTASRPSHRATPPLLCGGAARWAELNGAPSRAAALATLDALRAAGLAKIWGTFQLAPRPVSLRELCQTTRLDEKLLDPSAAEISLEQIQDSFVKLLLGSTLVATVWAGASDALGLDAGLRFGVTYLLAGLPIGVVAIGSVAPSILFLPVEAFRAATASEEERRMRSERVCRHEASHLLCAYVLGLPIQEVGVGDKGPRVVVYDEEAAQQPGVLVSERQVNSLAVVAVSGLMAEAEAFGKAFGASEDLKLLGRILMRSNPPIPAQKQQDLTRYAALIAWTIIKKHSRAYDAISTALAAGKGLGDCLQAAEQAEAEGALLDMAAAAAKAEAMKKETPQERAAREREEMGWSQ</sequence>
<dbReference type="SUPFAM" id="SSF140990">
    <property type="entry name" value="FtsH protease domain-like"/>
    <property type="match status" value="1"/>
</dbReference>